<dbReference type="PANTHER" id="PTHR48079">
    <property type="entry name" value="PROTEIN YEEZ"/>
    <property type="match status" value="1"/>
</dbReference>
<accession>A0ABR3ADK8</accession>
<dbReference type="InterPro" id="IPR016040">
    <property type="entry name" value="NAD(P)-bd_dom"/>
</dbReference>
<dbReference type="InterPro" id="IPR036291">
    <property type="entry name" value="NAD(P)-bd_dom_sf"/>
</dbReference>
<keyword evidence="3" id="KW-1185">Reference proteome</keyword>
<gene>
    <name evidence="2" type="ORF">AAF712_000944</name>
</gene>
<reference evidence="2 3" key="1">
    <citation type="submission" date="2024-05" db="EMBL/GenBank/DDBJ databases">
        <title>A draft genome resource for the thread blight pathogen Marasmius tenuissimus strain MS-2.</title>
        <authorList>
            <person name="Yulfo-Soto G.E."/>
            <person name="Baruah I.K."/>
            <person name="Amoako-Attah I."/>
            <person name="Bukari Y."/>
            <person name="Meinhardt L.W."/>
            <person name="Bailey B.A."/>
            <person name="Cohen S.P."/>
        </authorList>
    </citation>
    <scope>NUCLEOTIDE SEQUENCE [LARGE SCALE GENOMIC DNA]</scope>
    <source>
        <strain evidence="2 3">MS-2</strain>
    </source>
</reference>
<dbReference type="Proteomes" id="UP001437256">
    <property type="component" value="Unassembled WGS sequence"/>
</dbReference>
<dbReference type="EMBL" id="JBBXMP010000002">
    <property type="protein sequence ID" value="KAL0072021.1"/>
    <property type="molecule type" value="Genomic_DNA"/>
</dbReference>
<evidence type="ECO:0000313" key="2">
    <source>
        <dbReference type="EMBL" id="KAL0072021.1"/>
    </source>
</evidence>
<dbReference type="PANTHER" id="PTHR48079:SF6">
    <property type="entry name" value="NAD(P)-BINDING DOMAIN-CONTAINING PROTEIN-RELATED"/>
    <property type="match status" value="1"/>
</dbReference>
<dbReference type="Pfam" id="PF13460">
    <property type="entry name" value="NAD_binding_10"/>
    <property type="match status" value="1"/>
</dbReference>
<dbReference type="SUPFAM" id="SSF51735">
    <property type="entry name" value="NAD(P)-binding Rossmann-fold domains"/>
    <property type="match status" value="1"/>
</dbReference>
<name>A0ABR3ADK8_9AGAR</name>
<dbReference type="Gene3D" id="3.40.50.720">
    <property type="entry name" value="NAD(P)-binding Rossmann-like Domain"/>
    <property type="match status" value="1"/>
</dbReference>
<sequence>MAPQQILLTGASGFVGGTLLRTVLERDDVRKGQFEITCLIRGEERAKLLREQLGVKTVVADLDQSEIIERAAENADIILDAANADHPKGVGAMVKGLEKRKAATGKTPIMIHLSGTGALTDDAKGEFAAEKVYEDLDCAEIRAIPTSYVHRGTDDIVEKAADAGTIKGYVIMPPLICTSPPIAIRNLDLERLPRPHNFFSSADGRGTGPFSRTSVQIPALIRGTLKLKQAPYIGKGLGLWNGVHVQDLIDLYMVLLEDARSENPKAPTGAEGYYFCATDSYQWKQLAEEVGKRLHAKGVIPTPEARPVTAEEELDVFGAWSGFAYASNSRSKAGKAYKYGWKPKHHTTGLFDSIEAEYEAVIEEGKEQAPKVHFDEMYNLGIATKPSS</sequence>
<feature type="domain" description="NAD(P)-binding" evidence="1">
    <location>
        <begin position="10"/>
        <end position="122"/>
    </location>
</feature>
<organism evidence="2 3">
    <name type="scientific">Marasmius tenuissimus</name>
    <dbReference type="NCBI Taxonomy" id="585030"/>
    <lineage>
        <taxon>Eukaryota</taxon>
        <taxon>Fungi</taxon>
        <taxon>Dikarya</taxon>
        <taxon>Basidiomycota</taxon>
        <taxon>Agaricomycotina</taxon>
        <taxon>Agaricomycetes</taxon>
        <taxon>Agaricomycetidae</taxon>
        <taxon>Agaricales</taxon>
        <taxon>Marasmiineae</taxon>
        <taxon>Marasmiaceae</taxon>
        <taxon>Marasmius</taxon>
    </lineage>
</organism>
<comment type="caution">
    <text evidence="2">The sequence shown here is derived from an EMBL/GenBank/DDBJ whole genome shotgun (WGS) entry which is preliminary data.</text>
</comment>
<proteinExistence type="predicted"/>
<evidence type="ECO:0000313" key="3">
    <source>
        <dbReference type="Proteomes" id="UP001437256"/>
    </source>
</evidence>
<dbReference type="InterPro" id="IPR051783">
    <property type="entry name" value="NAD(P)-dependent_oxidoreduct"/>
</dbReference>
<protein>
    <recommendedName>
        <fullName evidence="1">NAD(P)-binding domain-containing protein</fullName>
    </recommendedName>
</protein>
<evidence type="ECO:0000259" key="1">
    <source>
        <dbReference type="Pfam" id="PF13460"/>
    </source>
</evidence>